<reference evidence="2 3" key="1">
    <citation type="submission" date="2015-05" db="EMBL/GenBank/DDBJ databases">
        <title>Genome assembly of Archangium gephyra DSM 2261.</title>
        <authorList>
            <person name="Sharma G."/>
            <person name="Subramanian S."/>
        </authorList>
    </citation>
    <scope>NUCLEOTIDE SEQUENCE [LARGE SCALE GENOMIC DNA]</scope>
    <source>
        <strain evidence="2 3">DSM 2261</strain>
    </source>
</reference>
<organism evidence="2 3">
    <name type="scientific">Archangium gephyra</name>
    <dbReference type="NCBI Taxonomy" id="48"/>
    <lineage>
        <taxon>Bacteria</taxon>
        <taxon>Pseudomonadati</taxon>
        <taxon>Myxococcota</taxon>
        <taxon>Myxococcia</taxon>
        <taxon>Myxococcales</taxon>
        <taxon>Cystobacterineae</taxon>
        <taxon>Archangiaceae</taxon>
        <taxon>Archangium</taxon>
    </lineage>
</organism>
<protein>
    <submittedName>
        <fullName evidence="2">Uncharacterized protein</fullName>
    </submittedName>
</protein>
<proteinExistence type="predicted"/>
<dbReference type="Proteomes" id="UP000035579">
    <property type="component" value="Chromosome"/>
</dbReference>
<accession>A0AAC8Q1X4</accession>
<dbReference type="KEGG" id="age:AA314_01136"/>
<dbReference type="AlphaFoldDB" id="A0AAC8Q1X4"/>
<gene>
    <name evidence="2" type="ORF">AA314_01136</name>
</gene>
<evidence type="ECO:0000313" key="2">
    <source>
        <dbReference type="EMBL" id="AKI99509.1"/>
    </source>
</evidence>
<feature type="region of interest" description="Disordered" evidence="1">
    <location>
        <begin position="1"/>
        <end position="95"/>
    </location>
</feature>
<evidence type="ECO:0000256" key="1">
    <source>
        <dbReference type="SAM" id="MobiDB-lite"/>
    </source>
</evidence>
<evidence type="ECO:0000313" key="3">
    <source>
        <dbReference type="Proteomes" id="UP000035579"/>
    </source>
</evidence>
<sequence>MEAEQKGGPSLHPGRNKDRPWGVALVARPGDPAPEHPGARFSFEQLEAGSTPPGRGLPPAPLPAREHDPRVRRWPGFLLPQAAGGSRRAAPVPAR</sequence>
<dbReference type="EMBL" id="CP011509">
    <property type="protein sequence ID" value="AKI99509.1"/>
    <property type="molecule type" value="Genomic_DNA"/>
</dbReference>
<name>A0AAC8Q1X4_9BACT</name>